<evidence type="ECO:0000313" key="3">
    <source>
        <dbReference type="Proteomes" id="UP000078507"/>
    </source>
</evidence>
<evidence type="ECO:0000313" key="2">
    <source>
        <dbReference type="EMBL" id="OAP50079.1"/>
    </source>
</evidence>
<comment type="caution">
    <text evidence="2">The sequence shown here is derived from an EMBL/GenBank/DDBJ whole genome shotgun (WGS) entry which is preliminary data.</text>
</comment>
<organism evidence="2 3">
    <name type="scientific">Sinorhizobium saheli</name>
    <dbReference type="NCBI Taxonomy" id="36856"/>
    <lineage>
        <taxon>Bacteria</taxon>
        <taxon>Pseudomonadati</taxon>
        <taxon>Pseudomonadota</taxon>
        <taxon>Alphaproteobacteria</taxon>
        <taxon>Hyphomicrobiales</taxon>
        <taxon>Rhizobiaceae</taxon>
        <taxon>Sinorhizobium/Ensifer group</taxon>
        <taxon>Sinorhizobium</taxon>
    </lineage>
</organism>
<evidence type="ECO:0000256" key="1">
    <source>
        <dbReference type="SAM" id="MobiDB-lite"/>
    </source>
</evidence>
<keyword evidence="3" id="KW-1185">Reference proteome</keyword>
<dbReference type="AlphaFoldDB" id="A0A178YRD1"/>
<dbReference type="Proteomes" id="UP000078507">
    <property type="component" value="Unassembled WGS sequence"/>
</dbReference>
<feature type="region of interest" description="Disordered" evidence="1">
    <location>
        <begin position="73"/>
        <end position="94"/>
    </location>
</feature>
<reference evidence="2 3" key="1">
    <citation type="submission" date="2015-11" db="EMBL/GenBank/DDBJ databases">
        <title>Ensifer anhuiense sp. nov., an effective nitrogen fixation bacterium with Glycine soja.</title>
        <authorList>
            <person name="Yan H."/>
            <person name="Chen W."/>
        </authorList>
    </citation>
    <scope>NUCLEOTIDE SEQUENCE [LARGE SCALE GENOMIC DNA]</scope>
    <source>
        <strain evidence="2 3">LMG 7837</strain>
    </source>
</reference>
<protein>
    <submittedName>
        <fullName evidence="2">Uncharacterized protein</fullName>
    </submittedName>
</protein>
<gene>
    <name evidence="2" type="ORF">ATB98_12295</name>
</gene>
<name>A0A178YRD1_SINSA</name>
<sequence length="94" mass="10207">MGPKAGDIFALFVVSRHRERAGQIEEIAIGVIDSQYASYLFYEPLDSFLSGHADTPPVPSPTPLEPQVKLKSRVAPFVPPEAQSASDDKETGTH</sequence>
<accession>A0A178YRD1</accession>
<proteinExistence type="predicted"/>
<dbReference type="EMBL" id="LNQB01000046">
    <property type="protein sequence ID" value="OAP50079.1"/>
    <property type="molecule type" value="Genomic_DNA"/>
</dbReference>
<dbReference type="STRING" id="36856.ATB98_12295"/>